<dbReference type="PATRIC" id="fig|28229.4.peg.3772"/>
<keyword evidence="5" id="KW-0472">Membrane</keyword>
<feature type="compositionally biased region" description="Acidic residues" evidence="4">
    <location>
        <begin position="697"/>
        <end position="708"/>
    </location>
</feature>
<evidence type="ECO:0000256" key="3">
    <source>
        <dbReference type="PROSITE-ProRule" id="PRU00221"/>
    </source>
</evidence>
<evidence type="ECO:0000256" key="1">
    <source>
        <dbReference type="ARBA" id="ARBA00022574"/>
    </source>
</evidence>
<dbReference type="InterPro" id="IPR015943">
    <property type="entry name" value="WD40/YVTN_repeat-like_dom_sf"/>
</dbReference>
<keyword evidence="2" id="KW-0677">Repeat</keyword>
<dbReference type="EMBL" id="JQED01000055">
    <property type="protein sequence ID" value="KGJ86887.1"/>
    <property type="molecule type" value="Genomic_DNA"/>
</dbReference>
<dbReference type="PROSITE" id="PS50082">
    <property type="entry name" value="WD_REPEATS_2"/>
    <property type="match status" value="1"/>
</dbReference>
<dbReference type="SMART" id="SM00320">
    <property type="entry name" value="WD40"/>
    <property type="match status" value="1"/>
</dbReference>
<feature type="transmembrane region" description="Helical" evidence="5">
    <location>
        <begin position="427"/>
        <end position="444"/>
    </location>
</feature>
<evidence type="ECO:0000256" key="2">
    <source>
        <dbReference type="ARBA" id="ARBA00022737"/>
    </source>
</evidence>
<dbReference type="InterPro" id="IPR036322">
    <property type="entry name" value="WD40_repeat_dom_sf"/>
</dbReference>
<reference evidence="6 7" key="1">
    <citation type="submission" date="2014-08" db="EMBL/GenBank/DDBJ databases">
        <title>Genomic and Phenotypic Diversity of Colwellia psychrerythraea strains from Disparate Marine Basins.</title>
        <authorList>
            <person name="Techtmann S.M."/>
            <person name="Stelling S.C."/>
            <person name="Utturkar S.M."/>
            <person name="Alshibli N."/>
            <person name="Harris A."/>
            <person name="Brown S.D."/>
            <person name="Hazen T.C."/>
        </authorList>
    </citation>
    <scope>NUCLEOTIDE SEQUENCE [LARGE SCALE GENOMIC DNA]</scope>
    <source>
        <strain evidence="6 7">ND2E</strain>
    </source>
</reference>
<dbReference type="InterPro" id="IPR019775">
    <property type="entry name" value="WD40_repeat_CS"/>
</dbReference>
<keyword evidence="5" id="KW-1133">Transmembrane helix</keyword>
<dbReference type="Proteomes" id="UP000029843">
    <property type="component" value="Unassembled WGS sequence"/>
</dbReference>
<evidence type="ECO:0000313" key="6">
    <source>
        <dbReference type="EMBL" id="KGJ86887.1"/>
    </source>
</evidence>
<feature type="transmembrane region" description="Helical" evidence="5">
    <location>
        <begin position="377"/>
        <end position="401"/>
    </location>
</feature>
<evidence type="ECO:0000256" key="4">
    <source>
        <dbReference type="SAM" id="MobiDB-lite"/>
    </source>
</evidence>
<proteinExistence type="predicted"/>
<evidence type="ECO:0000256" key="5">
    <source>
        <dbReference type="SAM" id="Phobius"/>
    </source>
</evidence>
<sequence length="755" mass="87099">MTTEKVSFYQTLTDDEIAKEIVREERLDNKYRLEWGVDSSFTIYCDDEDEQKTYTRHLESIIGVLPLKHPKNEGCFVSIGLENSLQISLNQGPHLKTLTGHDERVLGLIELDDGNLVSASTDGFLRFWNTKNGQMISEIETSLESLEQVKFFLYHDIVAIKEANSVSIWTFSGEQIVQLEGQKKQLQAAHRLSSGNWLIWTENTKPTLWTKEGKLIKSFSFTFPVFGAYCELESRQLLIKRSDSIISLFDENGTLESEYQNNKDVVELFDQLAKGLRETEQFISKNPDVSYFQHARNLLASKKSFFCAHHELEKQALEFENNTSEQKVWNFFSRPIFEKIKTALKSVIKTARTKEKELLKLIEEGESRKARYFSKKATFGTMAWIFFVISAIAAGAGWFLLQQPDLLESIVSENRELLRVAQQNPDILVYIPAVLLAVFWLLFWSKSRKHNKNANREVNNLTVLNVLLPGYYQLIDNIKSYRKKLTSQIPVLQEENRDLYQGQFIQTHIDGLINGKIQELAMNECGLDKDDIIYKNQEPIILPTFSLIQDKERRSQVASKLVFENEYSFWPVKGGTLVSAVQFIQYTFLTKDKIDVFTTYYDFITNKAVGKEANAFYYKDVTNIAKKEVDRDDFWEDENKDISATEIVLSVASGEKIRLTILNEESLSKIHQETKDVETISPEMLMKKLEDERASIEEDDDLSEEEKQDELRVVDGRIAEAKTSLFELDSSQTSNKADEAIKNIRNQLQQHKKES</sequence>
<accession>A0A099K9X4</accession>
<keyword evidence="1 3" id="KW-0853">WD repeat</keyword>
<gene>
    <name evidence="6" type="ORF">ND2E_0294</name>
</gene>
<dbReference type="AlphaFoldDB" id="A0A099K9X4"/>
<organism evidence="6 7">
    <name type="scientific">Colwellia psychrerythraea</name>
    <name type="common">Vibrio psychroerythus</name>
    <dbReference type="NCBI Taxonomy" id="28229"/>
    <lineage>
        <taxon>Bacteria</taxon>
        <taxon>Pseudomonadati</taxon>
        <taxon>Pseudomonadota</taxon>
        <taxon>Gammaproteobacteria</taxon>
        <taxon>Alteromonadales</taxon>
        <taxon>Colwelliaceae</taxon>
        <taxon>Colwellia</taxon>
    </lineage>
</organism>
<dbReference type="InterPro" id="IPR001680">
    <property type="entry name" value="WD40_rpt"/>
</dbReference>
<evidence type="ECO:0000313" key="7">
    <source>
        <dbReference type="Proteomes" id="UP000029843"/>
    </source>
</evidence>
<comment type="caution">
    <text evidence="6">The sequence shown here is derived from an EMBL/GenBank/DDBJ whole genome shotgun (WGS) entry which is preliminary data.</text>
</comment>
<dbReference type="OrthoDB" id="218695at2"/>
<feature type="region of interest" description="Disordered" evidence="4">
    <location>
        <begin position="692"/>
        <end position="711"/>
    </location>
</feature>
<dbReference type="RefSeq" id="WP_033095381.1">
    <property type="nucleotide sequence ID" value="NZ_JQED01000055.1"/>
</dbReference>
<dbReference type="PROSITE" id="PS00678">
    <property type="entry name" value="WD_REPEATS_1"/>
    <property type="match status" value="1"/>
</dbReference>
<feature type="repeat" description="WD" evidence="3">
    <location>
        <begin position="98"/>
        <end position="138"/>
    </location>
</feature>
<dbReference type="Gene3D" id="2.130.10.10">
    <property type="entry name" value="YVTN repeat-like/Quinoprotein amine dehydrogenase"/>
    <property type="match status" value="1"/>
</dbReference>
<protein>
    <submittedName>
        <fullName evidence="6">WD-40 repeat-containing protein</fullName>
    </submittedName>
</protein>
<name>A0A099K9X4_COLPS</name>
<dbReference type="SUPFAM" id="SSF50978">
    <property type="entry name" value="WD40 repeat-like"/>
    <property type="match status" value="1"/>
</dbReference>
<keyword evidence="5" id="KW-0812">Transmembrane</keyword>